<proteinExistence type="inferred from homology"/>
<comment type="caution">
    <text evidence="3">The sequence shown here is derived from an EMBL/GenBank/DDBJ whole genome shotgun (WGS) entry which is preliminary data.</text>
</comment>
<dbReference type="InterPro" id="IPR002347">
    <property type="entry name" value="SDR_fam"/>
</dbReference>
<dbReference type="Pfam" id="PF13561">
    <property type="entry name" value="adh_short_C2"/>
    <property type="match status" value="1"/>
</dbReference>
<dbReference type="AlphaFoldDB" id="A0A136PZT0"/>
<sequence>MTRFTHQTALITGGTGGLGESHVRAYHAEGAKVVIGSTAGGLSRATQLATELGERALAVRLDVTSEDDWAAAVTATEQAFGTLTILVNNAGVQNPATTIEATDQARWDRAFAINVTGQFLGIKTVTPAMRRAGGGSIVNIGSTMGYGGTALYASYVASKWAVRGLTLSAALELGRDNIRVNAIHPGVISTRLIHEPAAPGERPISDFYDPAPFAIPRLGAPADVSAALLYLTSPEASFATGTELVLDGGLLLGPALPAGVAEAA</sequence>
<dbReference type="SUPFAM" id="SSF51735">
    <property type="entry name" value="NAD(P)-binding Rossmann-fold domains"/>
    <property type="match status" value="1"/>
</dbReference>
<dbReference type="RefSeq" id="WP_067359532.1">
    <property type="nucleotide sequence ID" value="NZ_JBIUBN010000010.1"/>
</dbReference>
<dbReference type="PANTHER" id="PTHR24321">
    <property type="entry name" value="DEHYDROGENASES, SHORT CHAIN"/>
    <property type="match status" value="1"/>
</dbReference>
<keyword evidence="4" id="KW-1185">Reference proteome</keyword>
<comment type="similarity">
    <text evidence="1">Belongs to the short-chain dehydrogenases/reductases (SDR) family.</text>
</comment>
<dbReference type="Proteomes" id="UP000070620">
    <property type="component" value="Unassembled WGS sequence"/>
</dbReference>
<evidence type="ECO:0000256" key="2">
    <source>
        <dbReference type="ARBA" id="ARBA00023002"/>
    </source>
</evidence>
<keyword evidence="2" id="KW-0560">Oxidoreductase</keyword>
<reference evidence="3 4" key="1">
    <citation type="submission" date="2016-01" db="EMBL/GenBank/DDBJ databases">
        <title>Whole genome sequence and analysis of Micromonospora rosaria DSM 803, which can produce antibacterial substance rosamicin.</title>
        <authorList>
            <person name="Yang H."/>
            <person name="He X."/>
            <person name="Zhu D."/>
        </authorList>
    </citation>
    <scope>NUCLEOTIDE SEQUENCE [LARGE SCALE GENOMIC DNA]</scope>
    <source>
        <strain evidence="3 4">DSM 803</strain>
    </source>
</reference>
<protein>
    <submittedName>
        <fullName evidence="3">3-alpha-hydroxysteroid dehydrogenase</fullName>
    </submittedName>
</protein>
<name>A0A136PZT0_9ACTN</name>
<evidence type="ECO:0000313" key="4">
    <source>
        <dbReference type="Proteomes" id="UP000070620"/>
    </source>
</evidence>
<dbReference type="FunFam" id="3.40.50.720:FF:000084">
    <property type="entry name" value="Short-chain dehydrogenase reductase"/>
    <property type="match status" value="1"/>
</dbReference>
<dbReference type="GO" id="GO:0016491">
    <property type="term" value="F:oxidoreductase activity"/>
    <property type="evidence" value="ECO:0007669"/>
    <property type="project" value="UniProtKB-KW"/>
</dbReference>
<dbReference type="PROSITE" id="PS00061">
    <property type="entry name" value="ADH_SHORT"/>
    <property type="match status" value="1"/>
</dbReference>
<evidence type="ECO:0000313" key="3">
    <source>
        <dbReference type="EMBL" id="KXK63716.1"/>
    </source>
</evidence>
<dbReference type="PRINTS" id="PR00081">
    <property type="entry name" value="GDHRDH"/>
</dbReference>
<accession>A0A136PZT0</accession>
<dbReference type="InterPro" id="IPR036291">
    <property type="entry name" value="NAD(P)-bd_dom_sf"/>
</dbReference>
<dbReference type="NCBIfam" id="NF005559">
    <property type="entry name" value="PRK07231.1"/>
    <property type="match status" value="1"/>
</dbReference>
<dbReference type="PRINTS" id="PR00080">
    <property type="entry name" value="SDRFAMILY"/>
</dbReference>
<organism evidence="3 4">
    <name type="scientific">Micromonospora rosaria</name>
    <dbReference type="NCBI Taxonomy" id="47874"/>
    <lineage>
        <taxon>Bacteria</taxon>
        <taxon>Bacillati</taxon>
        <taxon>Actinomycetota</taxon>
        <taxon>Actinomycetes</taxon>
        <taxon>Micromonosporales</taxon>
        <taxon>Micromonosporaceae</taxon>
        <taxon>Micromonospora</taxon>
    </lineage>
</organism>
<dbReference type="InterPro" id="IPR020904">
    <property type="entry name" value="Sc_DH/Rdtase_CS"/>
</dbReference>
<dbReference type="OrthoDB" id="3542748at2"/>
<dbReference type="PANTHER" id="PTHR24321:SF8">
    <property type="entry name" value="ESTRADIOL 17-BETA-DEHYDROGENASE 8-RELATED"/>
    <property type="match status" value="1"/>
</dbReference>
<evidence type="ECO:0000256" key="1">
    <source>
        <dbReference type="ARBA" id="ARBA00006484"/>
    </source>
</evidence>
<dbReference type="Gene3D" id="3.40.50.720">
    <property type="entry name" value="NAD(P)-binding Rossmann-like Domain"/>
    <property type="match status" value="1"/>
</dbReference>
<dbReference type="EMBL" id="LRQV01000003">
    <property type="protein sequence ID" value="KXK63716.1"/>
    <property type="molecule type" value="Genomic_DNA"/>
</dbReference>
<gene>
    <name evidence="3" type="ORF">AWW66_01780</name>
</gene>